<reference evidence="2 3" key="1">
    <citation type="submission" date="2021-05" db="EMBL/GenBank/DDBJ databases">
        <title>Roseococcus sp. XZZS9, whole genome shotgun sequencing project.</title>
        <authorList>
            <person name="Zhao G."/>
            <person name="Shen L."/>
        </authorList>
    </citation>
    <scope>NUCLEOTIDE SEQUENCE [LARGE SCALE GENOMIC DNA]</scope>
    <source>
        <strain evidence="2 3">XZZS9</strain>
    </source>
</reference>
<accession>A0ABS5QGW9</accession>
<keyword evidence="3" id="KW-1185">Reference proteome</keyword>
<keyword evidence="1" id="KW-1133">Transmembrane helix</keyword>
<gene>
    <name evidence="2" type="ORF">KHU32_17720</name>
</gene>
<organism evidence="2 3">
    <name type="scientific">Roseococcus pinisoli</name>
    <dbReference type="NCBI Taxonomy" id="2835040"/>
    <lineage>
        <taxon>Bacteria</taxon>
        <taxon>Pseudomonadati</taxon>
        <taxon>Pseudomonadota</taxon>
        <taxon>Alphaproteobacteria</taxon>
        <taxon>Acetobacterales</taxon>
        <taxon>Roseomonadaceae</taxon>
        <taxon>Roseococcus</taxon>
    </lineage>
</organism>
<proteinExistence type="predicted"/>
<evidence type="ECO:0000313" key="2">
    <source>
        <dbReference type="EMBL" id="MBS7812792.1"/>
    </source>
</evidence>
<feature type="transmembrane region" description="Helical" evidence="1">
    <location>
        <begin position="52"/>
        <end position="70"/>
    </location>
</feature>
<dbReference type="Pfam" id="PF07330">
    <property type="entry name" value="DUF1467"/>
    <property type="match status" value="1"/>
</dbReference>
<evidence type="ECO:0000313" key="3">
    <source>
        <dbReference type="Proteomes" id="UP000766336"/>
    </source>
</evidence>
<protein>
    <submittedName>
        <fullName evidence="2">DUF1467 family protein</fullName>
    </submittedName>
</protein>
<keyword evidence="1" id="KW-0812">Transmembrane</keyword>
<evidence type="ECO:0000256" key="1">
    <source>
        <dbReference type="SAM" id="Phobius"/>
    </source>
</evidence>
<dbReference type="EMBL" id="JAHCDA010000003">
    <property type="protein sequence ID" value="MBS7812792.1"/>
    <property type="molecule type" value="Genomic_DNA"/>
</dbReference>
<name>A0ABS5QGW9_9PROT</name>
<dbReference type="InterPro" id="IPR009935">
    <property type="entry name" value="DUF1467"/>
</dbReference>
<keyword evidence="1" id="KW-0472">Membrane</keyword>
<dbReference type="Proteomes" id="UP000766336">
    <property type="component" value="Unassembled WGS sequence"/>
</dbReference>
<dbReference type="RefSeq" id="WP_213671478.1">
    <property type="nucleotide sequence ID" value="NZ_JAHCDA010000003.1"/>
</dbReference>
<comment type="caution">
    <text evidence="2">The sequence shown here is derived from an EMBL/GenBank/DDBJ whole genome shotgun (WGS) entry which is preliminary data.</text>
</comment>
<sequence>MGWFLGLVVYALIWWTTLFAVLPLGVRPDAKGDPAVGGWRGTPAQPRILQKAIITTLVSAVIWLGVYLLIESNWISFRDPWLSIPD</sequence>